<dbReference type="Proteomes" id="UP001174909">
    <property type="component" value="Unassembled WGS sequence"/>
</dbReference>
<dbReference type="EMBL" id="CASHTH010004078">
    <property type="protein sequence ID" value="CAI8053243.1"/>
    <property type="molecule type" value="Genomic_DNA"/>
</dbReference>
<sequence length="42" mass="4605">MSPLSVPSATVRLSRVSRTTSKIPATAHTAVSPMTLRYRTYL</sequence>
<reference evidence="1" key="1">
    <citation type="submission" date="2023-03" db="EMBL/GenBank/DDBJ databases">
        <authorList>
            <person name="Steffen K."/>
            <person name="Cardenas P."/>
        </authorList>
    </citation>
    <scope>NUCLEOTIDE SEQUENCE</scope>
</reference>
<dbReference type="AlphaFoldDB" id="A0AA35XC43"/>
<evidence type="ECO:0000313" key="1">
    <source>
        <dbReference type="EMBL" id="CAI8053243.1"/>
    </source>
</evidence>
<evidence type="ECO:0000313" key="2">
    <source>
        <dbReference type="Proteomes" id="UP001174909"/>
    </source>
</evidence>
<proteinExistence type="predicted"/>
<name>A0AA35XC43_GEOBA</name>
<gene>
    <name evidence="1" type="ORF">GBAR_LOCUS29116</name>
</gene>
<accession>A0AA35XC43</accession>
<protein>
    <submittedName>
        <fullName evidence="1">Uncharacterized protein</fullName>
    </submittedName>
</protein>
<comment type="caution">
    <text evidence="1">The sequence shown here is derived from an EMBL/GenBank/DDBJ whole genome shotgun (WGS) entry which is preliminary data.</text>
</comment>
<keyword evidence="2" id="KW-1185">Reference proteome</keyword>
<organism evidence="1 2">
    <name type="scientific">Geodia barretti</name>
    <name type="common">Barrett's horny sponge</name>
    <dbReference type="NCBI Taxonomy" id="519541"/>
    <lineage>
        <taxon>Eukaryota</taxon>
        <taxon>Metazoa</taxon>
        <taxon>Porifera</taxon>
        <taxon>Demospongiae</taxon>
        <taxon>Heteroscleromorpha</taxon>
        <taxon>Tetractinellida</taxon>
        <taxon>Astrophorina</taxon>
        <taxon>Geodiidae</taxon>
        <taxon>Geodia</taxon>
    </lineage>
</organism>